<proteinExistence type="predicted"/>
<dbReference type="Proteomes" id="UP000051335">
    <property type="component" value="Unassembled WGS sequence"/>
</dbReference>
<name>A0A0P9NA92_9PSED</name>
<reference evidence="1 2" key="1">
    <citation type="submission" date="2015-09" db="EMBL/GenBank/DDBJ databases">
        <title>Genome announcement of multiple Pseudomonas syringae strains.</title>
        <authorList>
            <person name="Thakur S."/>
            <person name="Wang P.W."/>
            <person name="Gong Y."/>
            <person name="Weir B.S."/>
            <person name="Guttman D.S."/>
        </authorList>
    </citation>
    <scope>NUCLEOTIDE SEQUENCE [LARGE SCALE GENOMIC DNA]</scope>
    <source>
        <strain evidence="1 2">ICMP17001</strain>
    </source>
</reference>
<comment type="caution">
    <text evidence="1">The sequence shown here is derived from an EMBL/GenBank/DDBJ whole genome shotgun (WGS) entry which is preliminary data.</text>
</comment>
<dbReference type="AlphaFoldDB" id="A0A0P9NA92"/>
<evidence type="ECO:0000313" key="2">
    <source>
        <dbReference type="Proteomes" id="UP000051335"/>
    </source>
</evidence>
<evidence type="ECO:0000313" key="1">
    <source>
        <dbReference type="EMBL" id="KPX02349.1"/>
    </source>
</evidence>
<organism evidence="1 2">
    <name type="scientific">Pseudomonas syringae pv. coryli</name>
    <dbReference type="NCBI Taxonomy" id="317659"/>
    <lineage>
        <taxon>Bacteria</taxon>
        <taxon>Pseudomonadati</taxon>
        <taxon>Pseudomonadota</taxon>
        <taxon>Gammaproteobacteria</taxon>
        <taxon>Pseudomonadales</taxon>
        <taxon>Pseudomonadaceae</taxon>
        <taxon>Pseudomonas</taxon>
    </lineage>
</organism>
<sequence length="74" mass="8477">MAIRIAGVGSRWLPARSRREALRTNVSRTPVGRFAKTAVIRTFQVEIYRSWLRHEICADCLFDACFWSIAAHSP</sequence>
<dbReference type="EMBL" id="LJQC01000358">
    <property type="protein sequence ID" value="KPX02349.1"/>
    <property type="molecule type" value="Genomic_DNA"/>
</dbReference>
<protein>
    <submittedName>
        <fullName evidence="1">Uncharacterized protein</fullName>
    </submittedName>
</protein>
<dbReference type="RefSeq" id="WP_235810351.1">
    <property type="nucleotide sequence ID" value="NZ_LJQC01000358.1"/>
</dbReference>
<accession>A0A0P9NA92</accession>
<gene>
    <name evidence="1" type="ORF">ALO75_02553</name>
</gene>
<keyword evidence="2" id="KW-1185">Reference proteome</keyword>
<dbReference type="PATRIC" id="fig|317659.3.peg.3974"/>